<dbReference type="InterPro" id="IPR002328">
    <property type="entry name" value="ADH_Zn_CS"/>
</dbReference>
<dbReference type="eggNOG" id="KOG0023">
    <property type="taxonomic scope" value="Eukaryota"/>
</dbReference>
<keyword evidence="2 5" id="KW-0479">Metal-binding</keyword>
<evidence type="ECO:0000256" key="2">
    <source>
        <dbReference type="ARBA" id="ARBA00022723"/>
    </source>
</evidence>
<gene>
    <name evidence="7" type="ORF">CMQ_5349</name>
</gene>
<protein>
    <submittedName>
        <fullName evidence="7">NADP-dependent alcohol dehydrogenase</fullName>
    </submittedName>
</protein>
<reference evidence="7 8" key="1">
    <citation type="journal article" date="2011" name="Proc. Natl. Acad. Sci. U.S.A.">
        <title>Genome and transcriptome analyses of the mountain pine beetle-fungal symbiont Grosmannia clavigera, a lodgepole pine pathogen.</title>
        <authorList>
            <person name="DiGuistini S."/>
            <person name="Wang Y."/>
            <person name="Liao N.Y."/>
            <person name="Taylor G."/>
            <person name="Tanguay P."/>
            <person name="Feau N."/>
            <person name="Henrissat B."/>
            <person name="Chan S.K."/>
            <person name="Hesse-Orce U."/>
            <person name="Alamouti S.M."/>
            <person name="Tsui C.K.M."/>
            <person name="Docking R.T."/>
            <person name="Levasseur A."/>
            <person name="Haridas S."/>
            <person name="Robertson G."/>
            <person name="Birol I."/>
            <person name="Holt R.A."/>
            <person name="Marra M.A."/>
            <person name="Hamelin R.C."/>
            <person name="Hirst M."/>
            <person name="Jones S.J.M."/>
            <person name="Bohlmann J."/>
            <person name="Breuil C."/>
        </authorList>
    </citation>
    <scope>NUCLEOTIDE SEQUENCE [LARGE SCALE GENOMIC DNA]</scope>
    <source>
        <strain evidence="8">kw1407 / UAMH 11150</strain>
    </source>
</reference>
<keyword evidence="3 5" id="KW-0862">Zinc</keyword>
<dbReference type="InterPro" id="IPR047109">
    <property type="entry name" value="CAD-like"/>
</dbReference>
<dbReference type="GeneID" id="25978661"/>
<evidence type="ECO:0000256" key="5">
    <source>
        <dbReference type="RuleBase" id="RU361277"/>
    </source>
</evidence>
<dbReference type="Gene3D" id="3.40.50.720">
    <property type="entry name" value="NAD(P)-binding Rossmann-like Domain"/>
    <property type="match status" value="1"/>
</dbReference>
<dbReference type="HOGENOM" id="CLU_026673_20_2_1"/>
<dbReference type="EMBL" id="GL629756">
    <property type="protein sequence ID" value="EFX05087.1"/>
    <property type="molecule type" value="Genomic_DNA"/>
</dbReference>
<organism evidence="8">
    <name type="scientific">Grosmannia clavigera (strain kw1407 / UAMH 11150)</name>
    <name type="common">Blue stain fungus</name>
    <name type="synonym">Graphiocladiella clavigera</name>
    <dbReference type="NCBI Taxonomy" id="655863"/>
    <lineage>
        <taxon>Eukaryota</taxon>
        <taxon>Fungi</taxon>
        <taxon>Dikarya</taxon>
        <taxon>Ascomycota</taxon>
        <taxon>Pezizomycotina</taxon>
        <taxon>Sordariomycetes</taxon>
        <taxon>Sordariomycetidae</taxon>
        <taxon>Ophiostomatales</taxon>
        <taxon>Ophiostomataceae</taxon>
        <taxon>Leptographium</taxon>
    </lineage>
</organism>
<dbReference type="RefSeq" id="XP_014174569.1">
    <property type="nucleotide sequence ID" value="XM_014319094.1"/>
</dbReference>
<comment type="cofactor">
    <cofactor evidence="1 5">
        <name>Zn(2+)</name>
        <dbReference type="ChEBI" id="CHEBI:29105"/>
    </cofactor>
</comment>
<dbReference type="Pfam" id="PF08240">
    <property type="entry name" value="ADH_N"/>
    <property type="match status" value="1"/>
</dbReference>
<dbReference type="PROSITE" id="PS00059">
    <property type="entry name" value="ADH_ZINC"/>
    <property type="match status" value="1"/>
</dbReference>
<dbReference type="GO" id="GO:0008270">
    <property type="term" value="F:zinc ion binding"/>
    <property type="evidence" value="ECO:0007669"/>
    <property type="project" value="InterPro"/>
</dbReference>
<dbReference type="STRING" id="655863.F0XB54"/>
<dbReference type="InterPro" id="IPR020843">
    <property type="entry name" value="ER"/>
</dbReference>
<dbReference type="InParanoid" id="F0XB54"/>
<keyword evidence="8" id="KW-1185">Reference proteome</keyword>
<dbReference type="FunFam" id="3.40.50.720:FF:000022">
    <property type="entry name" value="Cinnamyl alcohol dehydrogenase"/>
    <property type="match status" value="1"/>
</dbReference>
<evidence type="ECO:0000259" key="6">
    <source>
        <dbReference type="SMART" id="SM00829"/>
    </source>
</evidence>
<dbReference type="PANTHER" id="PTHR42683">
    <property type="entry name" value="ALDEHYDE REDUCTASE"/>
    <property type="match status" value="1"/>
</dbReference>
<evidence type="ECO:0000256" key="1">
    <source>
        <dbReference type="ARBA" id="ARBA00001947"/>
    </source>
</evidence>
<dbReference type="OrthoDB" id="1879366at2759"/>
<proteinExistence type="inferred from homology"/>
<feature type="domain" description="Enoyl reductase (ER)" evidence="6">
    <location>
        <begin position="3"/>
        <end position="328"/>
    </location>
</feature>
<dbReference type="Pfam" id="PF00107">
    <property type="entry name" value="ADH_zinc_N"/>
    <property type="match status" value="1"/>
</dbReference>
<keyword evidence="4" id="KW-0560">Oxidoreductase</keyword>
<evidence type="ECO:0000256" key="4">
    <source>
        <dbReference type="ARBA" id="ARBA00023002"/>
    </source>
</evidence>
<dbReference type="SUPFAM" id="SSF51735">
    <property type="entry name" value="NAD(P)-binding Rossmann-fold domains"/>
    <property type="match status" value="1"/>
</dbReference>
<sequence>MSITFDVFRASKEGKVVADKTTRPLRHSEVHIEITHSGICGTDELYLHSEMVLGHEGVGIVKQIGDSVTSVKVGDRVGFGYFRKVCGLCDNCCTGWDQFCRSVRFYGTSDYDIGTFAYGTIWDESCVFRIPDGYSSEDAAPMMCAGSTVWNCLQQYGAKPGDRVGVMGLGGLGHLAIKLAAAIGCQVVVLSRTEEKRQDAMELGAHEFYVVSSSEGMENIKPLKHLLLCGTSDIDYAAYVKIMDTNSIIFPISVTFKNPPMPILAMNMKGVRLQGALVASRQNLRELLEFAAQHKISATVMKYPFTEDGIETAMTELREGKVRYRAVLVRDTGSET</sequence>
<name>F0XB54_GROCL</name>
<evidence type="ECO:0000256" key="3">
    <source>
        <dbReference type="ARBA" id="ARBA00022833"/>
    </source>
</evidence>
<dbReference type="Proteomes" id="UP000007796">
    <property type="component" value="Unassembled WGS sequence"/>
</dbReference>
<dbReference type="SUPFAM" id="SSF50129">
    <property type="entry name" value="GroES-like"/>
    <property type="match status" value="1"/>
</dbReference>
<evidence type="ECO:0000313" key="7">
    <source>
        <dbReference type="EMBL" id="EFX05087.1"/>
    </source>
</evidence>
<accession>F0XB54</accession>
<comment type="similarity">
    <text evidence="5">Belongs to the zinc-containing alcohol dehydrogenase family.</text>
</comment>
<dbReference type="Gene3D" id="3.90.180.10">
    <property type="entry name" value="Medium-chain alcohol dehydrogenases, catalytic domain"/>
    <property type="match status" value="1"/>
</dbReference>
<dbReference type="SMART" id="SM00829">
    <property type="entry name" value="PKS_ER"/>
    <property type="match status" value="1"/>
</dbReference>
<dbReference type="InterPro" id="IPR011032">
    <property type="entry name" value="GroES-like_sf"/>
</dbReference>
<dbReference type="InterPro" id="IPR013154">
    <property type="entry name" value="ADH-like_N"/>
</dbReference>
<dbReference type="GO" id="GO:0016616">
    <property type="term" value="F:oxidoreductase activity, acting on the CH-OH group of donors, NAD or NADP as acceptor"/>
    <property type="evidence" value="ECO:0007669"/>
    <property type="project" value="InterPro"/>
</dbReference>
<dbReference type="CDD" id="cd05283">
    <property type="entry name" value="CAD1"/>
    <property type="match status" value="1"/>
</dbReference>
<dbReference type="InterPro" id="IPR036291">
    <property type="entry name" value="NAD(P)-bd_dom_sf"/>
</dbReference>
<evidence type="ECO:0000313" key="8">
    <source>
        <dbReference type="Proteomes" id="UP000007796"/>
    </source>
</evidence>
<dbReference type="InterPro" id="IPR013149">
    <property type="entry name" value="ADH-like_C"/>
</dbReference>
<dbReference type="AlphaFoldDB" id="F0XB54"/>